<proteinExistence type="predicted"/>
<accession>A0ACC3AKE1</accession>
<evidence type="ECO:0000313" key="1">
    <source>
        <dbReference type="EMBL" id="KAJ9664406.1"/>
    </source>
</evidence>
<protein>
    <submittedName>
        <fullName evidence="1">Uncharacterized protein</fullName>
    </submittedName>
</protein>
<dbReference type="EMBL" id="JAPDRQ010000003">
    <property type="protein sequence ID" value="KAJ9664406.1"/>
    <property type="molecule type" value="Genomic_DNA"/>
</dbReference>
<keyword evidence="2" id="KW-1185">Reference proteome</keyword>
<dbReference type="Proteomes" id="UP001172386">
    <property type="component" value="Unassembled WGS sequence"/>
</dbReference>
<comment type="caution">
    <text evidence="1">The sequence shown here is derived from an EMBL/GenBank/DDBJ whole genome shotgun (WGS) entry which is preliminary data.</text>
</comment>
<gene>
    <name evidence="1" type="ORF">H2198_000335</name>
</gene>
<evidence type="ECO:0000313" key="2">
    <source>
        <dbReference type="Proteomes" id="UP001172386"/>
    </source>
</evidence>
<organism evidence="1 2">
    <name type="scientific">Neophaeococcomyces mojaviensis</name>
    <dbReference type="NCBI Taxonomy" id="3383035"/>
    <lineage>
        <taxon>Eukaryota</taxon>
        <taxon>Fungi</taxon>
        <taxon>Dikarya</taxon>
        <taxon>Ascomycota</taxon>
        <taxon>Pezizomycotina</taxon>
        <taxon>Eurotiomycetes</taxon>
        <taxon>Chaetothyriomycetidae</taxon>
        <taxon>Chaetothyriales</taxon>
        <taxon>Chaetothyriales incertae sedis</taxon>
        <taxon>Neophaeococcomyces</taxon>
    </lineage>
</organism>
<sequence length="535" mass="59721">MSAEASTTVDLLHLSPTSFTSSTTAHFKSASQTLSPRALEKQAVRQDHAGDDQLTLERYLAEQEDVVAIPTQPAPTHLSTRPVTNQPRPQPKYRTSFLTTFLARQQNKELQGASTAATPSRVLNPINHIPRPTPVHFPQSEHVDRPDKIDQDTGPEQRTLLTLPEQRRSRTNSPNTPTFQDTFVADGENSHRTSIALPSNHRRSAQSFEHRSSMAQDREKPLPQGPPVTEKAHKPPTRQNTKERDLEANVPSKLGSNYGFSAHDQPTQPPRRVSSQRSLSHVKSLGSMRSSSYGRATEPSALPPLPTASSPQQSQTQSNQITPTQPAFSEPHDLERGPDSANNFSSQNEYPDAPEEPPWGPSHPCFPHLNPHVPLHSPLYNSTRIIRIRRDWMILGDLAPCYSNIYPEILDPLLPEQEFRYIIQHINRTLIKAYDPFRIANWVDGVLGLLTGWFWEDLRPGGVKGELKKLEAWLEEWNQTVGAQDGVKLISLRRTGYLCLDIQIPDPQVRVIQSDGEGEQEDGTSNATPRPGGMG</sequence>
<reference evidence="1" key="1">
    <citation type="submission" date="2022-10" db="EMBL/GenBank/DDBJ databases">
        <title>Culturing micro-colonial fungi from biological soil crusts in the Mojave desert and describing Neophaeococcomyces mojavensis, and introducing the new genera and species Taxawa tesnikishii.</title>
        <authorList>
            <person name="Kurbessoian T."/>
            <person name="Stajich J.E."/>
        </authorList>
    </citation>
    <scope>NUCLEOTIDE SEQUENCE</scope>
    <source>
        <strain evidence="1">JES_112</strain>
    </source>
</reference>
<name>A0ACC3AKE1_9EURO</name>